<name>A0A1I7TDR3_9PELO</name>
<dbReference type="PRINTS" id="PR00837">
    <property type="entry name" value="V5TPXLIKE"/>
</dbReference>
<dbReference type="CDD" id="cd05380">
    <property type="entry name" value="CAP_euk"/>
    <property type="match status" value="1"/>
</dbReference>
<dbReference type="InterPro" id="IPR002413">
    <property type="entry name" value="V5_allergen-like"/>
</dbReference>
<dbReference type="InterPro" id="IPR001283">
    <property type="entry name" value="CRISP-related"/>
</dbReference>
<dbReference type="FunFam" id="3.40.33.10:FF:000013">
    <property type="entry name" value="SCP-Like extracellular protein"/>
    <property type="match status" value="1"/>
</dbReference>
<keyword evidence="3" id="KW-1185">Reference proteome</keyword>
<reference evidence="4" key="1">
    <citation type="submission" date="2016-11" db="UniProtKB">
        <authorList>
            <consortium name="WormBaseParasite"/>
        </authorList>
    </citation>
    <scope>IDENTIFICATION</scope>
</reference>
<evidence type="ECO:0000259" key="2">
    <source>
        <dbReference type="SMART" id="SM00198"/>
    </source>
</evidence>
<accession>A0A1I7TDR3</accession>
<feature type="chain" id="PRO_5009307417" evidence="1">
    <location>
        <begin position="18"/>
        <end position="213"/>
    </location>
</feature>
<evidence type="ECO:0000313" key="3">
    <source>
        <dbReference type="Proteomes" id="UP000095282"/>
    </source>
</evidence>
<sequence>MRTVLLLLFASAICVFGESFSQEGKLNVLNIHNEFRSQLALGEFSVRGIKKPAACGMRKMSWSDKLAYSAQTFAETCPKNHSDVANQGESIFWHYSNTLNKPEEYASLAPKKWWQEFETNGWDSLIYNHAIQRFKIGHAIQMAWHSTNKVGCGYAKCAVGTPDQTMVVVCRYHQKGNIEGEPIYEQGVTCSKCPAEYQKCPFGLCEKEGVDSD</sequence>
<protein>
    <submittedName>
        <fullName evidence="4">SCP domain-containing protein</fullName>
    </submittedName>
</protein>
<dbReference type="Gene3D" id="3.40.33.10">
    <property type="entry name" value="CAP"/>
    <property type="match status" value="1"/>
</dbReference>
<dbReference type="SMART" id="SM00198">
    <property type="entry name" value="SCP"/>
    <property type="match status" value="1"/>
</dbReference>
<dbReference type="PRINTS" id="PR00838">
    <property type="entry name" value="V5ALLERGEN"/>
</dbReference>
<proteinExistence type="predicted"/>
<dbReference type="PANTHER" id="PTHR10334">
    <property type="entry name" value="CYSTEINE-RICH SECRETORY PROTEIN-RELATED"/>
    <property type="match status" value="1"/>
</dbReference>
<feature type="domain" description="SCP" evidence="2">
    <location>
        <begin position="23"/>
        <end position="180"/>
    </location>
</feature>
<dbReference type="AlphaFoldDB" id="A0A1I7TDR3"/>
<feature type="signal peptide" evidence="1">
    <location>
        <begin position="1"/>
        <end position="17"/>
    </location>
</feature>
<keyword evidence="1" id="KW-0732">Signal</keyword>
<dbReference type="Proteomes" id="UP000095282">
    <property type="component" value="Unplaced"/>
</dbReference>
<evidence type="ECO:0000256" key="1">
    <source>
        <dbReference type="SAM" id="SignalP"/>
    </source>
</evidence>
<dbReference type="WBParaSite" id="Csp11.Scaffold587.g4929.t2">
    <property type="protein sequence ID" value="Csp11.Scaffold587.g4929.t2"/>
    <property type="gene ID" value="Csp11.Scaffold587.g4929"/>
</dbReference>
<dbReference type="STRING" id="1561998.A0A1I7TDR3"/>
<dbReference type="SUPFAM" id="SSF55797">
    <property type="entry name" value="PR-1-like"/>
    <property type="match status" value="1"/>
</dbReference>
<evidence type="ECO:0000313" key="4">
    <source>
        <dbReference type="WBParaSite" id="Csp11.Scaffold587.g4929.t2"/>
    </source>
</evidence>
<dbReference type="InterPro" id="IPR035940">
    <property type="entry name" value="CAP_sf"/>
</dbReference>
<dbReference type="Pfam" id="PF00188">
    <property type="entry name" value="CAP"/>
    <property type="match status" value="1"/>
</dbReference>
<organism evidence="3 4">
    <name type="scientific">Caenorhabditis tropicalis</name>
    <dbReference type="NCBI Taxonomy" id="1561998"/>
    <lineage>
        <taxon>Eukaryota</taxon>
        <taxon>Metazoa</taxon>
        <taxon>Ecdysozoa</taxon>
        <taxon>Nematoda</taxon>
        <taxon>Chromadorea</taxon>
        <taxon>Rhabditida</taxon>
        <taxon>Rhabditina</taxon>
        <taxon>Rhabditomorpha</taxon>
        <taxon>Rhabditoidea</taxon>
        <taxon>Rhabditidae</taxon>
        <taxon>Peloderinae</taxon>
        <taxon>Caenorhabditis</taxon>
    </lineage>
</organism>
<dbReference type="InterPro" id="IPR014044">
    <property type="entry name" value="CAP_dom"/>
</dbReference>